<keyword evidence="1 2" id="KW-0732">Signal</keyword>
<feature type="chain" id="PRO_5046997959" evidence="2">
    <location>
        <begin position="35"/>
        <end position="528"/>
    </location>
</feature>
<evidence type="ECO:0000256" key="2">
    <source>
        <dbReference type="SAM" id="SignalP"/>
    </source>
</evidence>
<dbReference type="RefSeq" id="WP_263230488.1">
    <property type="nucleotide sequence ID" value="NZ_CP106793.1"/>
</dbReference>
<protein>
    <submittedName>
        <fullName evidence="3">VCBS repeat-containing protein</fullName>
    </submittedName>
</protein>
<dbReference type="PANTHER" id="PTHR44103">
    <property type="entry name" value="PROPROTEIN CONVERTASE P"/>
    <property type="match status" value="1"/>
</dbReference>
<proteinExistence type="predicted"/>
<dbReference type="PANTHER" id="PTHR44103:SF1">
    <property type="entry name" value="PROPROTEIN CONVERTASE P"/>
    <property type="match status" value="1"/>
</dbReference>
<evidence type="ECO:0000313" key="3">
    <source>
        <dbReference type="EMBL" id="UXY20396.1"/>
    </source>
</evidence>
<dbReference type="InterPro" id="IPR013517">
    <property type="entry name" value="FG-GAP"/>
</dbReference>
<gene>
    <name evidence="3" type="ORF">N8I84_17985</name>
</gene>
<sequence length="528" mass="55049">MFPIRTRRAVERLVALATGTVLGLSALTVTVSTAGNAAAATAWAEPSGVTAQTYSKSVGAVTGQLFSELVPMGGAEYRQLLDIGHISGGSGDDLLAVTASGQLRLHPSSYTRPSAKYISLGGGWQTYNQVIVVGDPSGDGRADLMARDTHGRLWYYPSRNSLSDPFQPRIQVGTDWNIYDQLIGAARFDGTARGSLLARDLSGRLWLYDAASNGSLSGRRQIGTGWNVYNQLIGLDWNGDGHGDIIGRTEAGTLYAYYANGAGGYAGRVQVATGLASYNAIANEGHQPDFGKGQIIGRDAKGKVYAYTGSENGTLSGRQTIGYGYTPADFPLMTSTVAPDDNGQSGLVVTTSGDLLLNLEATGTSSFPAEHYTAVAGPGDLNGDGHADLITRDRGGDLWFIAGVKGGAVTGKPVFIGGGWNTYNRIVGAGDLTGDGIADIVATTPGGSLYLYPGLGNGKFGSRRYIGYGWQGYTKLAAPGDLTGDGKGDLAAVDSAGRLWLYPGLGNGHFGTRTEIGTGGWNGYHDIS</sequence>
<dbReference type="Gene3D" id="2.115.10.10">
    <property type="entry name" value="Tachylectin 2"/>
    <property type="match status" value="2"/>
</dbReference>
<evidence type="ECO:0000313" key="4">
    <source>
        <dbReference type="Proteomes" id="UP001061298"/>
    </source>
</evidence>
<keyword evidence="4" id="KW-1185">Reference proteome</keyword>
<reference evidence="3" key="1">
    <citation type="submission" date="2022-10" db="EMBL/GenBank/DDBJ databases">
        <authorList>
            <person name="Mo P."/>
        </authorList>
    </citation>
    <scope>NUCLEOTIDE SEQUENCE</scope>
    <source>
        <strain evidence="3">HUAS 13-4</strain>
    </source>
</reference>
<dbReference type="EMBL" id="CP106793">
    <property type="protein sequence ID" value="UXY20396.1"/>
    <property type="molecule type" value="Genomic_DNA"/>
</dbReference>
<dbReference type="InterPro" id="IPR028994">
    <property type="entry name" value="Integrin_alpha_N"/>
</dbReference>
<feature type="signal peptide" evidence="2">
    <location>
        <begin position="1"/>
        <end position="34"/>
    </location>
</feature>
<accession>A0ABY6E3K1</accession>
<dbReference type="Proteomes" id="UP001061298">
    <property type="component" value="Chromosome"/>
</dbReference>
<name>A0ABY6E3K1_9ACTN</name>
<evidence type="ECO:0000256" key="1">
    <source>
        <dbReference type="ARBA" id="ARBA00022729"/>
    </source>
</evidence>
<organism evidence="3 4">
    <name type="scientific">Streptomyces cynarae</name>
    <dbReference type="NCBI Taxonomy" id="2981134"/>
    <lineage>
        <taxon>Bacteria</taxon>
        <taxon>Bacillati</taxon>
        <taxon>Actinomycetota</taxon>
        <taxon>Actinomycetes</taxon>
        <taxon>Kitasatosporales</taxon>
        <taxon>Streptomycetaceae</taxon>
        <taxon>Streptomyces</taxon>
    </lineage>
</organism>
<dbReference type="SUPFAM" id="SSF69318">
    <property type="entry name" value="Integrin alpha N-terminal domain"/>
    <property type="match status" value="2"/>
</dbReference>
<dbReference type="Pfam" id="PF13517">
    <property type="entry name" value="FG-GAP_3"/>
    <property type="match status" value="1"/>
</dbReference>